<proteinExistence type="predicted"/>
<name>A0A1I4NMQ7_9BACI</name>
<reference evidence="2" key="1">
    <citation type="submission" date="2016-10" db="EMBL/GenBank/DDBJ databases">
        <authorList>
            <person name="Varghese N."/>
            <person name="Submissions S."/>
        </authorList>
    </citation>
    <scope>NUCLEOTIDE SEQUENCE [LARGE SCALE GENOMIC DNA]</scope>
    <source>
        <strain evidence="2">CGMCC 1.4250</strain>
    </source>
</reference>
<dbReference type="Proteomes" id="UP000198565">
    <property type="component" value="Unassembled WGS sequence"/>
</dbReference>
<evidence type="ECO:0000313" key="2">
    <source>
        <dbReference type="Proteomes" id="UP000198565"/>
    </source>
</evidence>
<sequence length="153" mass="17498">MMTFAQGHKGAFGKSPSFWRLELDISVPTHSKRNWDFFVQPVVSYAHGVYGLAITETAKTLPFNSTRTSALLTRFVSYICFCDKSPTSLLRFVSYIDFCDKSPTSLLRFVSYIDFCDKSPTSLLRFVSYIDFCDKSPTSLLRFVSYICFKTHS</sequence>
<dbReference type="EMBL" id="FOTR01000009">
    <property type="protein sequence ID" value="SFM16746.1"/>
    <property type="molecule type" value="Genomic_DNA"/>
</dbReference>
<gene>
    <name evidence="1" type="ORF">SAMN04487943_10935</name>
</gene>
<dbReference type="AlphaFoldDB" id="A0A1I4NMQ7"/>
<organism evidence="1 2">
    <name type="scientific">Gracilibacillus orientalis</name>
    <dbReference type="NCBI Taxonomy" id="334253"/>
    <lineage>
        <taxon>Bacteria</taxon>
        <taxon>Bacillati</taxon>
        <taxon>Bacillota</taxon>
        <taxon>Bacilli</taxon>
        <taxon>Bacillales</taxon>
        <taxon>Bacillaceae</taxon>
        <taxon>Gracilibacillus</taxon>
    </lineage>
</organism>
<keyword evidence="2" id="KW-1185">Reference proteome</keyword>
<evidence type="ECO:0000313" key="1">
    <source>
        <dbReference type="EMBL" id="SFM16746.1"/>
    </source>
</evidence>
<accession>A0A1I4NMQ7</accession>
<protein>
    <submittedName>
        <fullName evidence="1">Uncharacterized protein</fullName>
    </submittedName>
</protein>